<comment type="caution">
    <text evidence="1">The sequence shown here is derived from an EMBL/GenBank/DDBJ whole genome shotgun (WGS) entry which is preliminary data.</text>
</comment>
<protein>
    <submittedName>
        <fullName evidence="1">Uncharacterized protein</fullName>
    </submittedName>
</protein>
<dbReference type="EMBL" id="JAAZBX010000007">
    <property type="protein sequence ID" value="NLD25470.1"/>
    <property type="molecule type" value="Genomic_DNA"/>
</dbReference>
<name>A0A847D1Z6_9BACT</name>
<reference evidence="1 2" key="1">
    <citation type="journal article" date="2020" name="Biotechnol. Biofuels">
        <title>New insights from the biogas microbiome by comprehensive genome-resolved metagenomics of nearly 1600 species originating from multiple anaerobic digesters.</title>
        <authorList>
            <person name="Campanaro S."/>
            <person name="Treu L."/>
            <person name="Rodriguez-R L.M."/>
            <person name="Kovalovszki A."/>
            <person name="Ziels R.M."/>
            <person name="Maus I."/>
            <person name="Zhu X."/>
            <person name="Kougias P.G."/>
            <person name="Basile A."/>
            <person name="Luo G."/>
            <person name="Schluter A."/>
            <person name="Konstantinidis K.T."/>
            <person name="Angelidaki I."/>
        </authorList>
    </citation>
    <scope>NUCLEOTIDE SEQUENCE [LARGE SCALE GENOMIC DNA]</scope>
    <source>
        <strain evidence="1">AS06rmzACSIP_65</strain>
    </source>
</reference>
<dbReference type="AlphaFoldDB" id="A0A847D1Z6"/>
<evidence type="ECO:0000313" key="2">
    <source>
        <dbReference type="Proteomes" id="UP000545876"/>
    </source>
</evidence>
<dbReference type="Proteomes" id="UP000545876">
    <property type="component" value="Unassembled WGS sequence"/>
</dbReference>
<gene>
    <name evidence="1" type="ORF">GX656_02415</name>
</gene>
<evidence type="ECO:0000313" key="1">
    <source>
        <dbReference type="EMBL" id="NLD25470.1"/>
    </source>
</evidence>
<proteinExistence type="predicted"/>
<organism evidence="1 2">
    <name type="scientific">Candidatus Dojkabacteria bacterium</name>
    <dbReference type="NCBI Taxonomy" id="2099670"/>
    <lineage>
        <taxon>Bacteria</taxon>
        <taxon>Candidatus Dojkabacteria</taxon>
    </lineage>
</organism>
<sequence>MEDIFLKKEQEETPNRMVEIFDSLVTDVTTLNNSQASSDIESTKELAVVKLIDSDDTTQAIISALKGSEYEQKIQEIFPKRNIIQTIVQRREKNPSISKRLILLPELNKSQADDKAENFTLILLDKENDLPFQIIGEQKLSLKENVKESCQKVVNLEKAQLQEITDKLVKNSF</sequence>
<accession>A0A847D1Z6</accession>